<evidence type="ECO:0000256" key="8">
    <source>
        <dbReference type="ARBA" id="ARBA00023136"/>
    </source>
</evidence>
<comment type="pathway">
    <text evidence="2">Cofactor biosynthesis; adenosylcobalamin biosynthesis.</text>
</comment>
<dbReference type="AlphaFoldDB" id="A0A420E916"/>
<feature type="transmembrane region" description="Helical" evidence="9">
    <location>
        <begin position="12"/>
        <end position="30"/>
    </location>
</feature>
<comment type="subcellular location">
    <subcellularLocation>
        <location evidence="1">Cell membrane</location>
        <topology evidence="1">Multi-pass membrane protein</topology>
    </subcellularLocation>
</comment>
<evidence type="ECO:0000313" key="11">
    <source>
        <dbReference type="Proteomes" id="UP000286482"/>
    </source>
</evidence>
<dbReference type="UniPathway" id="UPA00148"/>
<feature type="transmembrane region" description="Helical" evidence="9">
    <location>
        <begin position="158"/>
        <end position="182"/>
    </location>
</feature>
<feature type="transmembrane region" description="Helical" evidence="9">
    <location>
        <begin position="207"/>
        <end position="225"/>
    </location>
</feature>
<dbReference type="GO" id="GO:0009236">
    <property type="term" value="P:cobalamin biosynthetic process"/>
    <property type="evidence" value="ECO:0007669"/>
    <property type="project" value="UniProtKB-UniPathway"/>
</dbReference>
<feature type="transmembrane region" description="Helical" evidence="9">
    <location>
        <begin position="295"/>
        <end position="314"/>
    </location>
</feature>
<dbReference type="GO" id="GO:0005886">
    <property type="term" value="C:plasma membrane"/>
    <property type="evidence" value="ECO:0007669"/>
    <property type="project" value="UniProtKB-SubCell"/>
</dbReference>
<keyword evidence="4" id="KW-1003">Cell membrane</keyword>
<gene>
    <name evidence="10" type="ORF">DBZ36_15730</name>
</gene>
<dbReference type="PANTHER" id="PTHR34308:SF1">
    <property type="entry name" value="COBALAMIN BIOSYNTHESIS PROTEIN CBIB"/>
    <property type="match status" value="1"/>
</dbReference>
<dbReference type="PANTHER" id="PTHR34308">
    <property type="entry name" value="COBALAMIN BIOSYNTHESIS PROTEIN CBIB"/>
    <property type="match status" value="1"/>
</dbReference>
<keyword evidence="7 9" id="KW-1133">Transmembrane helix</keyword>
<dbReference type="GO" id="GO:0048472">
    <property type="term" value="F:threonine-phosphate decarboxylase activity"/>
    <property type="evidence" value="ECO:0007669"/>
    <property type="project" value="InterPro"/>
</dbReference>
<evidence type="ECO:0000256" key="1">
    <source>
        <dbReference type="ARBA" id="ARBA00004651"/>
    </source>
</evidence>
<evidence type="ECO:0000256" key="4">
    <source>
        <dbReference type="ARBA" id="ARBA00022475"/>
    </source>
</evidence>
<name>A0A420E916_9ALTE</name>
<evidence type="ECO:0000256" key="6">
    <source>
        <dbReference type="ARBA" id="ARBA00022692"/>
    </source>
</evidence>
<evidence type="ECO:0000256" key="2">
    <source>
        <dbReference type="ARBA" id="ARBA00004953"/>
    </source>
</evidence>
<keyword evidence="8 9" id="KW-0472">Membrane</keyword>
<comment type="caution">
    <text evidence="10">The sequence shown here is derived from an EMBL/GenBank/DDBJ whole genome shotgun (WGS) entry which is preliminary data.</text>
</comment>
<dbReference type="Pfam" id="PF03186">
    <property type="entry name" value="CobD_Cbib"/>
    <property type="match status" value="1"/>
</dbReference>
<dbReference type="Proteomes" id="UP000286482">
    <property type="component" value="Unassembled WGS sequence"/>
</dbReference>
<evidence type="ECO:0000256" key="9">
    <source>
        <dbReference type="SAM" id="Phobius"/>
    </source>
</evidence>
<proteinExistence type="inferred from homology"/>
<dbReference type="InterPro" id="IPR004485">
    <property type="entry name" value="Cobalamin_biosynth_CobD/CbiB"/>
</dbReference>
<dbReference type="RefSeq" id="WP_120355909.1">
    <property type="nucleotide sequence ID" value="NZ_RAQO01000008.1"/>
</dbReference>
<organism evidence="10 11">
    <name type="scientific">Alginatibacterium sediminis</name>
    <dbReference type="NCBI Taxonomy" id="2164068"/>
    <lineage>
        <taxon>Bacteria</taxon>
        <taxon>Pseudomonadati</taxon>
        <taxon>Pseudomonadota</taxon>
        <taxon>Gammaproteobacteria</taxon>
        <taxon>Alteromonadales</taxon>
        <taxon>Alteromonadaceae</taxon>
        <taxon>Alginatibacterium</taxon>
    </lineage>
</organism>
<reference evidence="10 11" key="1">
    <citation type="submission" date="2018-09" db="EMBL/GenBank/DDBJ databases">
        <authorList>
            <person name="Wang Z."/>
        </authorList>
    </citation>
    <scope>NUCLEOTIDE SEQUENCE [LARGE SCALE GENOMIC DNA]</scope>
    <source>
        <strain evidence="10 11">ALS 81</strain>
    </source>
</reference>
<evidence type="ECO:0000256" key="5">
    <source>
        <dbReference type="ARBA" id="ARBA00022573"/>
    </source>
</evidence>
<protein>
    <recommendedName>
        <fullName evidence="12">Cobalamin biosynthesis protein CbiB</fullName>
    </recommendedName>
</protein>
<sequence>MFDSLEPGIGLLFLFPLAAIVLEMVLPLGWSWHPLQGLQIFAQRLSDKVNRPDNGPRQQRIAGGAGLFVCVALPWTCLWVLQELVLEPELYHAVLLYFLISARPTLNSVHQISQQLPDHRQARLTLGPLLLRDTSKLTEVGVVKASLEMLILRCAYGWFVPLFWFAVLGIWAALAYSLVYCVQQQWNTKHLQYQQFGKAAMWSQRTLAWPVLQVIALLGCIYGSFRQNLRALKTGFRWPYPASGQLLALQASWLNCEIGGPRFYDSTRHDFAKFGPLGVTPTAKQLSFFSLRLQLLGLTYLVLMGTIYGMRIALL</sequence>
<evidence type="ECO:0000313" key="10">
    <source>
        <dbReference type="EMBL" id="RKF15823.1"/>
    </source>
</evidence>
<keyword evidence="5" id="KW-0169">Cobalamin biosynthesis</keyword>
<dbReference type="EMBL" id="RAQO01000008">
    <property type="protein sequence ID" value="RKF15823.1"/>
    <property type="molecule type" value="Genomic_DNA"/>
</dbReference>
<comment type="similarity">
    <text evidence="3">Belongs to the CobD/CbiB family.</text>
</comment>
<evidence type="ECO:0008006" key="12">
    <source>
        <dbReference type="Google" id="ProtNLM"/>
    </source>
</evidence>
<dbReference type="OrthoDB" id="5586491at2"/>
<evidence type="ECO:0000256" key="7">
    <source>
        <dbReference type="ARBA" id="ARBA00022989"/>
    </source>
</evidence>
<evidence type="ECO:0000256" key="3">
    <source>
        <dbReference type="ARBA" id="ARBA00006263"/>
    </source>
</evidence>
<accession>A0A420E916</accession>
<keyword evidence="6 9" id="KW-0812">Transmembrane</keyword>
<keyword evidence="11" id="KW-1185">Reference proteome</keyword>